<protein>
    <recommendedName>
        <fullName evidence="3">Toxin-antitoxin system HicB family antitoxin</fullName>
    </recommendedName>
</protein>
<accession>A0A6M7WNL7</accession>
<dbReference type="EMBL" id="CP033367">
    <property type="protein sequence ID" value="QKD01504.1"/>
    <property type="molecule type" value="Genomic_DNA"/>
</dbReference>
<dbReference type="RefSeq" id="WP_080680845.1">
    <property type="nucleotide sequence ID" value="NZ_CP033367.1"/>
</dbReference>
<evidence type="ECO:0000313" key="2">
    <source>
        <dbReference type="Proteomes" id="UP000503017"/>
    </source>
</evidence>
<sequence>MNVISESRTRHVADEIVPVALNGGRVTSGFRAALFDAAARRGISVNELVLRATAEKLRDAGGHFSGVFHPGDMAVR</sequence>
<evidence type="ECO:0000313" key="1">
    <source>
        <dbReference type="EMBL" id="QKD01504.1"/>
    </source>
</evidence>
<proteinExistence type="predicted"/>
<dbReference type="AlphaFoldDB" id="A0A6M7WNL7"/>
<name>A0A6M7WNL7_RHILI</name>
<reference evidence="1 2" key="1">
    <citation type="submission" date="2018-10" db="EMBL/GenBank/DDBJ databases">
        <authorList>
            <person name="Perry B.J."/>
            <person name="Sullivan J.T."/>
            <person name="Murphy R.J.T."/>
            <person name="Ramsay J.P."/>
            <person name="Ronson C.W."/>
        </authorList>
    </citation>
    <scope>NUCLEOTIDE SEQUENCE [LARGE SCALE GENOMIC DNA]</scope>
    <source>
        <strain evidence="1 2">R88b</strain>
    </source>
</reference>
<evidence type="ECO:0008006" key="3">
    <source>
        <dbReference type="Google" id="ProtNLM"/>
    </source>
</evidence>
<organism evidence="1 2">
    <name type="scientific">Mesorhizobium loti R88b</name>
    <dbReference type="NCBI Taxonomy" id="935548"/>
    <lineage>
        <taxon>Bacteria</taxon>
        <taxon>Pseudomonadati</taxon>
        <taxon>Pseudomonadota</taxon>
        <taxon>Alphaproteobacteria</taxon>
        <taxon>Hyphomicrobiales</taxon>
        <taxon>Phyllobacteriaceae</taxon>
        <taxon>Mesorhizobium</taxon>
    </lineage>
</organism>
<dbReference type="Proteomes" id="UP000503017">
    <property type="component" value="Chromosome"/>
</dbReference>
<gene>
    <name evidence="1" type="ORF">EB235_08245</name>
</gene>